<dbReference type="EMBL" id="VCEB01000003">
    <property type="protein sequence ID" value="KAB0379996.1"/>
    <property type="molecule type" value="Genomic_DNA"/>
</dbReference>
<proteinExistence type="predicted"/>
<organism evidence="1 2">
    <name type="scientific">Muntiacus reevesi</name>
    <name type="common">Reeves' muntjac</name>
    <name type="synonym">Cervus reevesi</name>
    <dbReference type="NCBI Taxonomy" id="9886"/>
    <lineage>
        <taxon>Eukaryota</taxon>
        <taxon>Metazoa</taxon>
        <taxon>Chordata</taxon>
        <taxon>Craniata</taxon>
        <taxon>Vertebrata</taxon>
        <taxon>Euteleostomi</taxon>
        <taxon>Mammalia</taxon>
        <taxon>Eutheria</taxon>
        <taxon>Laurasiatheria</taxon>
        <taxon>Artiodactyla</taxon>
        <taxon>Ruminantia</taxon>
        <taxon>Pecora</taxon>
        <taxon>Cervidae</taxon>
        <taxon>Muntiacinae</taxon>
        <taxon>Muntiacus</taxon>
    </lineage>
</organism>
<comment type="caution">
    <text evidence="1">The sequence shown here is derived from an EMBL/GenBank/DDBJ whole genome shotgun (WGS) entry which is preliminary data.</text>
</comment>
<feature type="non-terminal residue" evidence="1">
    <location>
        <position position="1"/>
    </location>
</feature>
<name>A0A5J5MHV0_MUNRE</name>
<reference evidence="1 2" key="1">
    <citation type="submission" date="2019-06" db="EMBL/GenBank/DDBJ databases">
        <title>Discovery of a novel chromosome fission-fusion reversal in muntjac.</title>
        <authorList>
            <person name="Mudd A.B."/>
            <person name="Bredeson J.V."/>
            <person name="Baum R."/>
            <person name="Hockemeyer D."/>
            <person name="Rokhsar D.S."/>
        </authorList>
    </citation>
    <scope>NUCLEOTIDE SEQUENCE [LARGE SCALE GENOMIC DNA]</scope>
    <source>
        <strain evidence="1">UCam_UCB_Mr</strain>
        <tissue evidence="1">Fibroblast cell line</tissue>
    </source>
</reference>
<sequence length="71" mass="8478">LWETKVLQSKATEDFFRNSVHSPLFTLQLPHSLHQTLQSSAGWIQLVNYHHCHVIIDKKIRLFKLLNYFFL</sequence>
<dbReference type="AlphaFoldDB" id="A0A5J5MHV0"/>
<keyword evidence="2" id="KW-1185">Reference proteome</keyword>
<accession>A0A5J5MHV0</accession>
<evidence type="ECO:0000313" key="1">
    <source>
        <dbReference type="EMBL" id="KAB0379996.1"/>
    </source>
</evidence>
<evidence type="ECO:0000313" key="2">
    <source>
        <dbReference type="Proteomes" id="UP000326062"/>
    </source>
</evidence>
<dbReference type="Proteomes" id="UP000326062">
    <property type="component" value="Chromosome 3"/>
</dbReference>
<gene>
    <name evidence="1" type="ORF">FD755_007780</name>
</gene>
<protein>
    <submittedName>
        <fullName evidence="1">Uncharacterized protein</fullName>
    </submittedName>
</protein>